<dbReference type="AlphaFoldDB" id="A0A6L2PF31"/>
<dbReference type="EMBL" id="BLKM01010755">
    <property type="protein sequence ID" value="GFG31131.1"/>
    <property type="molecule type" value="Genomic_DNA"/>
</dbReference>
<evidence type="ECO:0000313" key="2">
    <source>
        <dbReference type="EMBL" id="GFG31131.1"/>
    </source>
</evidence>
<gene>
    <name evidence="2" type="ORF">Cfor_10720</name>
</gene>
<accession>A0A6L2PF31</accession>
<organism evidence="2 3">
    <name type="scientific">Coptotermes formosanus</name>
    <name type="common">Formosan subterranean termite</name>
    <dbReference type="NCBI Taxonomy" id="36987"/>
    <lineage>
        <taxon>Eukaryota</taxon>
        <taxon>Metazoa</taxon>
        <taxon>Ecdysozoa</taxon>
        <taxon>Arthropoda</taxon>
        <taxon>Hexapoda</taxon>
        <taxon>Insecta</taxon>
        <taxon>Pterygota</taxon>
        <taxon>Neoptera</taxon>
        <taxon>Polyneoptera</taxon>
        <taxon>Dictyoptera</taxon>
        <taxon>Blattodea</taxon>
        <taxon>Blattoidea</taxon>
        <taxon>Termitoidae</taxon>
        <taxon>Rhinotermitidae</taxon>
        <taxon>Coptotermes</taxon>
    </lineage>
</organism>
<dbReference type="OrthoDB" id="8063408at2759"/>
<dbReference type="InParanoid" id="A0A6L2PF31"/>
<keyword evidence="3" id="KW-1185">Reference proteome</keyword>
<evidence type="ECO:0000256" key="1">
    <source>
        <dbReference type="SAM" id="MobiDB-lite"/>
    </source>
</evidence>
<dbReference type="PANTHER" id="PTHR46114">
    <property type="entry name" value="APPLE DOMAIN-CONTAINING PROTEIN"/>
    <property type="match status" value="1"/>
</dbReference>
<evidence type="ECO:0000313" key="3">
    <source>
        <dbReference type="Proteomes" id="UP000502823"/>
    </source>
</evidence>
<feature type="region of interest" description="Disordered" evidence="1">
    <location>
        <begin position="91"/>
        <end position="128"/>
    </location>
</feature>
<feature type="compositionally biased region" description="Basic and acidic residues" evidence="1">
    <location>
        <begin position="110"/>
        <end position="124"/>
    </location>
</feature>
<proteinExistence type="predicted"/>
<name>A0A6L2PF31_COPFO</name>
<sequence>LTTKFNAASSKKYYELYFGCKVGDQDNNWAPHICCSTCVKRLTHWAKGSRHMRFAIPMVWREPKDHSSDCYFCTTNIKGISRKSKHTVKYPNLPSAVRPVPHTAEDESEHEAHTEVQNGEKDDPTFEASTSSCEHHLLTQGDLYDLVRDLKLSKKQAELLGSRLKGWNLLQNATKVCFFRNHQDEFQDLYSEENDLVICNNICTVMDVLGHEHKTSDWRLFIDYSKTSLGVVLLPNGNNFPSVPLAYATNMKETYENMKILLEKIQYDKYCWTICCDLKVTALLM</sequence>
<feature type="non-terminal residue" evidence="2">
    <location>
        <position position="285"/>
    </location>
</feature>
<reference evidence="3" key="1">
    <citation type="submission" date="2020-01" db="EMBL/GenBank/DDBJ databases">
        <title>Draft genome sequence of the Termite Coptotermes fromosanus.</title>
        <authorList>
            <person name="Itakura S."/>
            <person name="Yosikawa Y."/>
            <person name="Umezawa K."/>
        </authorList>
    </citation>
    <scope>NUCLEOTIDE SEQUENCE [LARGE SCALE GENOMIC DNA]</scope>
</reference>
<protein>
    <submittedName>
        <fullName evidence="2">Uncharacterized protein</fullName>
    </submittedName>
</protein>
<dbReference type="Proteomes" id="UP000502823">
    <property type="component" value="Unassembled WGS sequence"/>
</dbReference>
<comment type="caution">
    <text evidence="2">The sequence shown here is derived from an EMBL/GenBank/DDBJ whole genome shotgun (WGS) entry which is preliminary data.</text>
</comment>
<dbReference type="PANTHER" id="PTHR46114:SF1">
    <property type="entry name" value="ZAD DOMAIN-CONTAINING PROTEIN"/>
    <property type="match status" value="1"/>
</dbReference>
<feature type="non-terminal residue" evidence="2">
    <location>
        <position position="1"/>
    </location>
</feature>